<dbReference type="OrthoDB" id="7067028at2"/>
<sequence>MKNTNIEIKMGADSGGRPAIERLVRAYGFKSRQALSDHLGVSKSTMANRYLRDSFPADWIIQCNLETGASLLWLSTGQGEIFPDGESEKKTERLEDIIAPSISRVKLSGGRLNEAPPVILDSELISKEHKNPLVVDDGSAWYLLDTQEDNIQDGLWLVDIEGMHSIKKIAKIPISKIRVSDNDVTFDCATSDIQFIGRVALVISRQ</sequence>
<evidence type="ECO:0000313" key="4">
    <source>
        <dbReference type="Proteomes" id="UP000036277"/>
    </source>
</evidence>
<evidence type="ECO:0000259" key="1">
    <source>
        <dbReference type="Pfam" id="PF07022"/>
    </source>
</evidence>
<dbReference type="Pfam" id="PF07022">
    <property type="entry name" value="Phage_CI_repr"/>
    <property type="match status" value="1"/>
</dbReference>
<dbReference type="InterPro" id="IPR010744">
    <property type="entry name" value="Phage_CI_N"/>
</dbReference>
<name>A0A0J5FQ20_9GAMM</name>
<dbReference type="Gene3D" id="2.10.109.10">
    <property type="entry name" value="Umud Fragment, subunit A"/>
    <property type="match status" value="1"/>
</dbReference>
<organism evidence="3 4">
    <name type="scientific">Xenorhabdus khoisanae</name>
    <dbReference type="NCBI Taxonomy" id="880157"/>
    <lineage>
        <taxon>Bacteria</taxon>
        <taxon>Pseudomonadati</taxon>
        <taxon>Pseudomonadota</taxon>
        <taxon>Gammaproteobacteria</taxon>
        <taxon>Enterobacterales</taxon>
        <taxon>Morganellaceae</taxon>
        <taxon>Xenorhabdus</taxon>
    </lineage>
</organism>
<dbReference type="Proteomes" id="UP000036277">
    <property type="component" value="Unassembled WGS sequence"/>
</dbReference>
<dbReference type="InterPro" id="IPR010982">
    <property type="entry name" value="Lambda_DNA-bd_dom_sf"/>
</dbReference>
<comment type="caution">
    <text evidence="3">The sequence shown here is derived from an EMBL/GenBank/DDBJ whole genome shotgun (WGS) entry which is preliminary data.</text>
</comment>
<dbReference type="EMBL" id="LFCV01000128">
    <property type="protein sequence ID" value="KMJ44017.1"/>
    <property type="molecule type" value="Genomic_DNA"/>
</dbReference>
<proteinExistence type="predicted"/>
<gene>
    <name evidence="3" type="ORF">AB204_16495</name>
</gene>
<dbReference type="RefSeq" id="WP_047964456.1">
    <property type="nucleotide sequence ID" value="NZ_CAWMBG010000128.1"/>
</dbReference>
<dbReference type="GO" id="GO:0051259">
    <property type="term" value="P:protein complex oligomerization"/>
    <property type="evidence" value="ECO:0007669"/>
    <property type="project" value="InterPro"/>
</dbReference>
<protein>
    <submittedName>
        <fullName evidence="3">Phage repressor protein</fullName>
    </submittedName>
</protein>
<dbReference type="PATRIC" id="fig|880157.4.peg.3529"/>
<reference evidence="3 4" key="1">
    <citation type="submission" date="2015-06" db="EMBL/GenBank/DDBJ databases">
        <title>Draft Whole-Genome Sequence of the Entomopathogenic Bacterium Xenorhabdus khoisanae.</title>
        <authorList>
            <person name="Naidoo S."/>
            <person name="Featherston J."/>
            <person name="Gray V.M."/>
        </authorList>
    </citation>
    <scope>NUCLEOTIDE SEQUENCE [LARGE SCALE GENOMIC DNA]</scope>
    <source>
        <strain evidence="3 4">MCB</strain>
    </source>
</reference>
<accession>A0A0J5FQ20</accession>
<dbReference type="STRING" id="880157.AB204_16495"/>
<evidence type="ECO:0000259" key="2">
    <source>
        <dbReference type="Pfam" id="PF16452"/>
    </source>
</evidence>
<evidence type="ECO:0000313" key="3">
    <source>
        <dbReference type="EMBL" id="KMJ44017.1"/>
    </source>
</evidence>
<dbReference type="GO" id="GO:0003677">
    <property type="term" value="F:DNA binding"/>
    <property type="evidence" value="ECO:0007669"/>
    <property type="project" value="InterPro"/>
</dbReference>
<dbReference type="Pfam" id="PF16452">
    <property type="entry name" value="Phage_CI_C"/>
    <property type="match status" value="1"/>
</dbReference>
<dbReference type="InterPro" id="IPR032499">
    <property type="entry name" value="Phage_CI_C"/>
</dbReference>
<dbReference type="AlphaFoldDB" id="A0A0J5FQ20"/>
<feature type="domain" description="Bacteriophage CI repressor N-terminal" evidence="1">
    <location>
        <begin position="19"/>
        <end position="82"/>
    </location>
</feature>
<keyword evidence="4" id="KW-1185">Reference proteome</keyword>
<dbReference type="GO" id="GO:0045892">
    <property type="term" value="P:negative regulation of DNA-templated transcription"/>
    <property type="evidence" value="ECO:0007669"/>
    <property type="project" value="InterPro"/>
</dbReference>
<feature type="domain" description="Bacteriophage CI repressor C-terminal" evidence="2">
    <location>
        <begin position="101"/>
        <end position="200"/>
    </location>
</feature>
<dbReference type="Gene3D" id="1.10.260.40">
    <property type="entry name" value="lambda repressor-like DNA-binding domains"/>
    <property type="match status" value="1"/>
</dbReference>